<feature type="region of interest" description="Disordered" evidence="1">
    <location>
        <begin position="129"/>
        <end position="158"/>
    </location>
</feature>
<reference evidence="3" key="1">
    <citation type="submission" date="2016-10" db="EMBL/GenBank/DDBJ databases">
        <authorList>
            <person name="Varghese N."/>
            <person name="Submissions S."/>
        </authorList>
    </citation>
    <scope>NUCLEOTIDE SEQUENCE [LARGE SCALE GENOMIC DNA]</scope>
    <source>
        <strain evidence="3">DSM 17101</strain>
    </source>
</reference>
<gene>
    <name evidence="2" type="ORF">SAMN04489708_13036</name>
</gene>
<keyword evidence="3" id="KW-1185">Reference proteome</keyword>
<name>A0A1H0VZ91_9BURK</name>
<accession>A0A1H0VZ91</accession>
<evidence type="ECO:0000313" key="2">
    <source>
        <dbReference type="EMBL" id="SDP83681.1"/>
    </source>
</evidence>
<feature type="compositionally biased region" description="Basic residues" evidence="1">
    <location>
        <begin position="83"/>
        <end position="92"/>
    </location>
</feature>
<dbReference type="AlphaFoldDB" id="A0A1H0VZ91"/>
<dbReference type="EMBL" id="FNJL01000030">
    <property type="protein sequence ID" value="SDP83681.1"/>
    <property type="molecule type" value="Genomic_DNA"/>
</dbReference>
<feature type="region of interest" description="Disordered" evidence="1">
    <location>
        <begin position="72"/>
        <end position="117"/>
    </location>
</feature>
<dbReference type="Proteomes" id="UP000199317">
    <property type="component" value="Unassembled WGS sequence"/>
</dbReference>
<evidence type="ECO:0000256" key="1">
    <source>
        <dbReference type="SAM" id="MobiDB-lite"/>
    </source>
</evidence>
<protein>
    <submittedName>
        <fullName evidence="2">Uncharacterized protein</fullName>
    </submittedName>
</protein>
<organism evidence="2 3">
    <name type="scientific">Paracidovorax cattleyae</name>
    <dbReference type="NCBI Taxonomy" id="80868"/>
    <lineage>
        <taxon>Bacteria</taxon>
        <taxon>Pseudomonadati</taxon>
        <taxon>Pseudomonadota</taxon>
        <taxon>Betaproteobacteria</taxon>
        <taxon>Burkholderiales</taxon>
        <taxon>Comamonadaceae</taxon>
        <taxon>Paracidovorax</taxon>
    </lineage>
</organism>
<evidence type="ECO:0000313" key="3">
    <source>
        <dbReference type="Proteomes" id="UP000199317"/>
    </source>
</evidence>
<sequence length="259" mass="26686">MSGIHPAAADAVHHLVVAHGQQDLGEAFQYVVIAAAQGGLRDQEHLLAQFRAPGDREMASITEATCAARSAAVAEDDPAAVASRRRASRRAKAGAPGSSSKRPHSSAASCSPPVHRLISRPGGSSWCTRFSESSAASRTAPGGRWRRAMPGKPAPGRVQHVHQPGTLVRGGSAMHVAAHLARRCGGILPLGRMCRSGVGAGCQCLLRAGSPGRPAGWSGQAAPCPDDGPGSCGCGRGGVYRAWSARPSRARCTEACQRS</sequence>
<feature type="compositionally biased region" description="Low complexity" evidence="1">
    <location>
        <begin position="93"/>
        <end position="111"/>
    </location>
</feature>
<proteinExistence type="predicted"/>